<proteinExistence type="predicted"/>
<evidence type="ECO:0000313" key="2">
    <source>
        <dbReference type="Proteomes" id="UP000237105"/>
    </source>
</evidence>
<comment type="caution">
    <text evidence="1">The sequence shown here is derived from an EMBL/GenBank/DDBJ whole genome shotgun (WGS) entry which is preliminary data.</text>
</comment>
<keyword evidence="2" id="KW-1185">Reference proteome</keyword>
<reference evidence="2" key="1">
    <citation type="submission" date="2016-06" db="EMBL/GenBank/DDBJ databases">
        <title>Parallel loss of symbiosis genes in relatives of nitrogen-fixing non-legume Parasponia.</title>
        <authorList>
            <person name="Van Velzen R."/>
            <person name="Holmer R."/>
            <person name="Bu F."/>
            <person name="Rutten L."/>
            <person name="Van Zeijl A."/>
            <person name="Liu W."/>
            <person name="Santuari L."/>
            <person name="Cao Q."/>
            <person name="Sharma T."/>
            <person name="Shen D."/>
            <person name="Roswanjaya Y."/>
            <person name="Wardhani T."/>
            <person name="Kalhor M.S."/>
            <person name="Jansen J."/>
            <person name="Van den Hoogen J."/>
            <person name="Gungor B."/>
            <person name="Hartog M."/>
            <person name="Hontelez J."/>
            <person name="Verver J."/>
            <person name="Yang W.-C."/>
            <person name="Schijlen E."/>
            <person name="Repin R."/>
            <person name="Schilthuizen M."/>
            <person name="Schranz E."/>
            <person name="Heidstra R."/>
            <person name="Miyata K."/>
            <person name="Fedorova E."/>
            <person name="Kohlen W."/>
            <person name="Bisseling T."/>
            <person name="Smit S."/>
            <person name="Geurts R."/>
        </authorList>
    </citation>
    <scope>NUCLEOTIDE SEQUENCE [LARGE SCALE GENOMIC DNA]</scope>
    <source>
        <strain evidence="2">cv. WU1-14</strain>
    </source>
</reference>
<gene>
    <name evidence="1" type="ORF">PanWU01x14_215030</name>
</gene>
<accession>A0A2P5BRZ8</accession>
<sequence length="30" mass="3646">MSQRFERYHQAYMRDRVKSKSKIGRSLALC</sequence>
<dbReference type="EMBL" id="JXTB01000231">
    <property type="protein sequence ID" value="PON51566.1"/>
    <property type="molecule type" value="Genomic_DNA"/>
</dbReference>
<protein>
    <submittedName>
        <fullName evidence="1">Uncharacterized protein</fullName>
    </submittedName>
</protein>
<evidence type="ECO:0000313" key="1">
    <source>
        <dbReference type="EMBL" id="PON51566.1"/>
    </source>
</evidence>
<name>A0A2P5BRZ8_PARAD</name>
<organism evidence="1 2">
    <name type="scientific">Parasponia andersonii</name>
    <name type="common">Sponia andersonii</name>
    <dbReference type="NCBI Taxonomy" id="3476"/>
    <lineage>
        <taxon>Eukaryota</taxon>
        <taxon>Viridiplantae</taxon>
        <taxon>Streptophyta</taxon>
        <taxon>Embryophyta</taxon>
        <taxon>Tracheophyta</taxon>
        <taxon>Spermatophyta</taxon>
        <taxon>Magnoliopsida</taxon>
        <taxon>eudicotyledons</taxon>
        <taxon>Gunneridae</taxon>
        <taxon>Pentapetalae</taxon>
        <taxon>rosids</taxon>
        <taxon>fabids</taxon>
        <taxon>Rosales</taxon>
        <taxon>Cannabaceae</taxon>
        <taxon>Parasponia</taxon>
    </lineage>
</organism>
<dbReference type="AlphaFoldDB" id="A0A2P5BRZ8"/>
<dbReference type="Proteomes" id="UP000237105">
    <property type="component" value="Unassembled WGS sequence"/>
</dbReference>